<evidence type="ECO:0000313" key="2">
    <source>
        <dbReference type="Proteomes" id="UP000616769"/>
    </source>
</evidence>
<evidence type="ECO:0000313" key="1">
    <source>
        <dbReference type="EMBL" id="KPM02329.1"/>
    </source>
</evidence>
<dbReference type="VEuPathDB" id="VectorBase:SSCA010168"/>
<protein>
    <submittedName>
        <fullName evidence="1">Uncharacterized protein</fullName>
    </submittedName>
</protein>
<accession>A0A131ZUY2</accession>
<name>A0A131ZUY2_SARSC</name>
<proteinExistence type="predicted"/>
<reference evidence="1 2" key="1">
    <citation type="journal article" date="2015" name="Parasit. Vectors">
        <title>Draft genome of the scabies mite.</title>
        <authorList>
            <person name="Rider S.D.Jr."/>
            <person name="Morgan M.S."/>
            <person name="Arlian L.G."/>
        </authorList>
    </citation>
    <scope>NUCLEOTIDE SEQUENCE [LARGE SCALE GENOMIC DNA]</scope>
    <source>
        <strain evidence="1">Arlian Lab</strain>
    </source>
</reference>
<organism evidence="1 2">
    <name type="scientific">Sarcoptes scabiei</name>
    <name type="common">Itch mite</name>
    <name type="synonym">Acarus scabiei</name>
    <dbReference type="NCBI Taxonomy" id="52283"/>
    <lineage>
        <taxon>Eukaryota</taxon>
        <taxon>Metazoa</taxon>
        <taxon>Ecdysozoa</taxon>
        <taxon>Arthropoda</taxon>
        <taxon>Chelicerata</taxon>
        <taxon>Arachnida</taxon>
        <taxon>Acari</taxon>
        <taxon>Acariformes</taxon>
        <taxon>Sarcoptiformes</taxon>
        <taxon>Astigmata</taxon>
        <taxon>Psoroptidia</taxon>
        <taxon>Sarcoptoidea</taxon>
        <taxon>Sarcoptidae</taxon>
        <taxon>Sarcoptinae</taxon>
        <taxon>Sarcoptes</taxon>
    </lineage>
</organism>
<dbReference type="EMBL" id="JXLN01001600">
    <property type="protein sequence ID" value="KPM02329.1"/>
    <property type="molecule type" value="Genomic_DNA"/>
</dbReference>
<comment type="caution">
    <text evidence="1">The sequence shown here is derived from an EMBL/GenBank/DDBJ whole genome shotgun (WGS) entry which is preliminary data.</text>
</comment>
<dbReference type="Proteomes" id="UP000616769">
    <property type="component" value="Unassembled WGS sequence"/>
</dbReference>
<gene>
    <name evidence="1" type="ORF">QR98_0007400</name>
</gene>
<dbReference type="AlphaFoldDB" id="A0A131ZUY2"/>
<sequence length="64" mass="7304">MDLVRLIARWQELFIEALSNIDYFVAAVVVFVDVVVVFVDVVVVFVDVVVVFVVVKKFTNDLNE</sequence>